<dbReference type="GO" id="GO:0003677">
    <property type="term" value="F:DNA binding"/>
    <property type="evidence" value="ECO:0007669"/>
    <property type="project" value="UniProtKB-UniRule"/>
</dbReference>
<dbReference type="AlphaFoldDB" id="A0A8J3F4J6"/>
<reference evidence="8" key="1">
    <citation type="journal article" date="2019" name="Int. J. Syst. Evol. Microbiol.">
        <title>The Global Catalogue of Microorganisms (GCM) 10K type strain sequencing project: providing services to taxonomists for standard genome sequencing and annotation.</title>
        <authorList>
            <consortium name="The Broad Institute Genomics Platform"/>
            <consortium name="The Broad Institute Genome Sequencing Center for Infectious Disease"/>
            <person name="Wu L."/>
            <person name="Ma J."/>
        </authorList>
    </citation>
    <scope>NUCLEOTIDE SEQUENCE [LARGE SCALE GENOMIC DNA]</scope>
    <source>
        <strain evidence="8">CCM 2767</strain>
    </source>
</reference>
<protein>
    <submittedName>
        <fullName evidence="7">TetR family transcriptional regulator</fullName>
    </submittedName>
</protein>
<feature type="DNA-binding region" description="H-T-H motif" evidence="5">
    <location>
        <begin position="33"/>
        <end position="52"/>
    </location>
</feature>
<dbReference type="InterPro" id="IPR001647">
    <property type="entry name" value="HTH_TetR"/>
</dbReference>
<evidence type="ECO:0000259" key="6">
    <source>
        <dbReference type="PROSITE" id="PS50977"/>
    </source>
</evidence>
<dbReference type="InterPro" id="IPR023772">
    <property type="entry name" value="DNA-bd_HTH_TetR-type_CS"/>
</dbReference>
<dbReference type="RefSeq" id="WP_188379782.1">
    <property type="nucleotide sequence ID" value="NZ_BMDI01000001.1"/>
</dbReference>
<keyword evidence="8" id="KW-1185">Reference proteome</keyword>
<accession>A0A8J3F4J6</accession>
<comment type="caution">
    <text evidence="7">The sequence shown here is derived from an EMBL/GenBank/DDBJ whole genome shotgun (WGS) entry which is preliminary data.</text>
</comment>
<dbReference type="InterPro" id="IPR009057">
    <property type="entry name" value="Homeodomain-like_sf"/>
</dbReference>
<dbReference type="EMBL" id="BMDI01000001">
    <property type="protein sequence ID" value="GGI16821.1"/>
    <property type="molecule type" value="Genomic_DNA"/>
</dbReference>
<keyword evidence="3 5" id="KW-0238">DNA-binding</keyword>
<evidence type="ECO:0000256" key="1">
    <source>
        <dbReference type="ARBA" id="ARBA00022491"/>
    </source>
</evidence>
<evidence type="ECO:0000256" key="5">
    <source>
        <dbReference type="PROSITE-ProRule" id="PRU00335"/>
    </source>
</evidence>
<dbReference type="PROSITE" id="PS50977">
    <property type="entry name" value="HTH_TETR_2"/>
    <property type="match status" value="1"/>
</dbReference>
<keyword evidence="1" id="KW-0678">Repressor</keyword>
<evidence type="ECO:0000313" key="8">
    <source>
        <dbReference type="Proteomes" id="UP000642180"/>
    </source>
</evidence>
<dbReference type="Gene3D" id="1.10.10.60">
    <property type="entry name" value="Homeodomain-like"/>
    <property type="match status" value="1"/>
</dbReference>
<proteinExistence type="predicted"/>
<dbReference type="Proteomes" id="UP000642180">
    <property type="component" value="Unassembled WGS sequence"/>
</dbReference>
<dbReference type="SUPFAM" id="SSF46689">
    <property type="entry name" value="Homeodomain-like"/>
    <property type="match status" value="1"/>
</dbReference>
<keyword evidence="4" id="KW-0804">Transcription</keyword>
<dbReference type="SUPFAM" id="SSF48498">
    <property type="entry name" value="Tetracyclin repressor-like, C-terminal domain"/>
    <property type="match status" value="1"/>
</dbReference>
<sequence>MPRVSKEQTDRNRAAIEQASTRLFKERGFNGVSVADLMGAAGLTHGGFYGHFSSKDELAAIACSQAFSQAADRWQTRIKNKTDAQSELHAILDPYLTKRMARNMGNSCPAATLSVDVAREAPDKPVREAYQAGTEQLINILTALSSAVDPAERRKQALVQWSTMVGVMMLASATDGNPLADELLSAVREHLMGDDA</sequence>
<evidence type="ECO:0000256" key="4">
    <source>
        <dbReference type="ARBA" id="ARBA00023163"/>
    </source>
</evidence>
<gene>
    <name evidence="7" type="ORF">GCM10008066_05880</name>
</gene>
<evidence type="ECO:0000313" key="7">
    <source>
        <dbReference type="EMBL" id="GGI16821.1"/>
    </source>
</evidence>
<name>A0A8J3F4J6_9BURK</name>
<dbReference type="PANTHER" id="PTHR47506">
    <property type="entry name" value="TRANSCRIPTIONAL REGULATORY PROTEIN"/>
    <property type="match status" value="1"/>
</dbReference>
<dbReference type="Gene3D" id="1.10.357.10">
    <property type="entry name" value="Tetracycline Repressor, domain 2"/>
    <property type="match status" value="1"/>
</dbReference>
<dbReference type="InterPro" id="IPR036271">
    <property type="entry name" value="Tet_transcr_reg_TetR-rel_C_sf"/>
</dbReference>
<dbReference type="PRINTS" id="PR00455">
    <property type="entry name" value="HTHTETR"/>
</dbReference>
<evidence type="ECO:0000256" key="3">
    <source>
        <dbReference type="ARBA" id="ARBA00023125"/>
    </source>
</evidence>
<feature type="domain" description="HTH tetR-type" evidence="6">
    <location>
        <begin position="10"/>
        <end position="70"/>
    </location>
</feature>
<dbReference type="Pfam" id="PF00440">
    <property type="entry name" value="TetR_N"/>
    <property type="match status" value="1"/>
</dbReference>
<organism evidence="7 8">
    <name type="scientific">Oxalicibacterium faecigallinarum</name>
    <dbReference type="NCBI Taxonomy" id="573741"/>
    <lineage>
        <taxon>Bacteria</taxon>
        <taxon>Pseudomonadati</taxon>
        <taxon>Pseudomonadota</taxon>
        <taxon>Betaproteobacteria</taxon>
        <taxon>Burkholderiales</taxon>
        <taxon>Oxalobacteraceae</taxon>
        <taxon>Oxalicibacterium</taxon>
    </lineage>
</organism>
<keyword evidence="2" id="KW-0805">Transcription regulation</keyword>
<dbReference type="PROSITE" id="PS01081">
    <property type="entry name" value="HTH_TETR_1"/>
    <property type="match status" value="1"/>
</dbReference>
<evidence type="ECO:0000256" key="2">
    <source>
        <dbReference type="ARBA" id="ARBA00023015"/>
    </source>
</evidence>
<dbReference type="PANTHER" id="PTHR47506:SF7">
    <property type="entry name" value="TRANSCRIPTIONAL REGULATORY PROTEIN"/>
    <property type="match status" value="1"/>
</dbReference>